<sequence>MYGSTRTTNRITLIRVKRRRGACRNLSITFRTTNQTLAAIIRTLSSFSRATRTDSADSVETVYGSGAVPLSIGKKLQEHKTPVYLINTGWTGGVYGVVKRMKMPFTRKCVDAALDGSITEASKGRAVGYFKPKGCMVGQSGIRLDRTQASEIVQGELQAVYYTLE</sequence>
<evidence type="ECO:0000313" key="2">
    <source>
        <dbReference type="Proteomes" id="UP001163321"/>
    </source>
</evidence>
<gene>
    <name evidence="1" type="ORF">PsorP6_003308</name>
</gene>
<evidence type="ECO:0000313" key="1">
    <source>
        <dbReference type="EMBL" id="KAI9906346.1"/>
    </source>
</evidence>
<organism evidence="1 2">
    <name type="scientific">Peronosclerospora sorghi</name>
    <dbReference type="NCBI Taxonomy" id="230839"/>
    <lineage>
        <taxon>Eukaryota</taxon>
        <taxon>Sar</taxon>
        <taxon>Stramenopiles</taxon>
        <taxon>Oomycota</taxon>
        <taxon>Peronosporomycetes</taxon>
        <taxon>Peronosporales</taxon>
        <taxon>Peronosporaceae</taxon>
        <taxon>Peronosclerospora</taxon>
    </lineage>
</organism>
<name>A0ACC0VKN8_9STRA</name>
<proteinExistence type="predicted"/>
<protein>
    <submittedName>
        <fullName evidence="1">Uncharacterized protein</fullName>
    </submittedName>
</protein>
<dbReference type="Proteomes" id="UP001163321">
    <property type="component" value="Chromosome 8"/>
</dbReference>
<reference evidence="1 2" key="1">
    <citation type="journal article" date="2022" name="bioRxiv">
        <title>The genome of the oomycete Peronosclerospora sorghi, a cosmopolitan pathogen of maize and sorghum, is inflated with dispersed pseudogenes.</title>
        <authorList>
            <person name="Fletcher K."/>
            <person name="Martin F."/>
            <person name="Isakeit T."/>
            <person name="Cavanaugh K."/>
            <person name="Magill C."/>
            <person name="Michelmore R."/>
        </authorList>
    </citation>
    <scope>NUCLEOTIDE SEQUENCE [LARGE SCALE GENOMIC DNA]</scope>
    <source>
        <strain evidence="1">P6</strain>
    </source>
</reference>
<keyword evidence="2" id="KW-1185">Reference proteome</keyword>
<accession>A0ACC0VKN8</accession>
<comment type="caution">
    <text evidence="1">The sequence shown here is derived from an EMBL/GenBank/DDBJ whole genome shotgun (WGS) entry which is preliminary data.</text>
</comment>
<dbReference type="EMBL" id="CM047587">
    <property type="protein sequence ID" value="KAI9906346.1"/>
    <property type="molecule type" value="Genomic_DNA"/>
</dbReference>